<keyword evidence="1" id="KW-0732">Signal</keyword>
<dbReference type="GO" id="GO:0005576">
    <property type="term" value="C:extracellular region"/>
    <property type="evidence" value="ECO:0007669"/>
    <property type="project" value="InterPro"/>
</dbReference>
<evidence type="ECO:0000313" key="5">
    <source>
        <dbReference type="Proteomes" id="UP000309747"/>
    </source>
</evidence>
<evidence type="ECO:0000313" key="4">
    <source>
        <dbReference type="EMBL" id="TJZ90349.1"/>
    </source>
</evidence>
<dbReference type="PANTHER" id="PTHR43037:SF1">
    <property type="entry name" value="BLL1128 PROTEIN"/>
    <property type="match status" value="1"/>
</dbReference>
<dbReference type="Gene3D" id="3.40.50.1820">
    <property type="entry name" value="alpha/beta hydrolase"/>
    <property type="match status" value="1"/>
</dbReference>
<keyword evidence="5" id="KW-1185">Reference proteome</keyword>
<evidence type="ECO:0000256" key="2">
    <source>
        <dbReference type="ARBA" id="ARBA00022801"/>
    </source>
</evidence>
<dbReference type="InterPro" id="IPR010126">
    <property type="entry name" value="Esterase_phb"/>
</dbReference>
<dbReference type="InterPro" id="IPR029058">
    <property type="entry name" value="AB_hydrolase_fold"/>
</dbReference>
<dbReference type="OrthoDB" id="9767239at2"/>
<name>A0A4U0R5Z1_9RHOB</name>
<dbReference type="GO" id="GO:0016787">
    <property type="term" value="F:hydrolase activity"/>
    <property type="evidence" value="ECO:0007669"/>
    <property type="project" value="UniProtKB-KW"/>
</dbReference>
<protein>
    <submittedName>
        <fullName evidence="4">PHB depolymerase family esterase</fullName>
    </submittedName>
</protein>
<dbReference type="RefSeq" id="WP_136887025.1">
    <property type="nucleotide sequence ID" value="NZ_SUNI01000017.1"/>
</dbReference>
<dbReference type="Pfam" id="PF10503">
    <property type="entry name" value="Esterase_PHB"/>
    <property type="match status" value="1"/>
</dbReference>
<dbReference type="InterPro" id="IPR050955">
    <property type="entry name" value="Plant_Biomass_Hydrol_Est"/>
</dbReference>
<reference evidence="4 5" key="1">
    <citation type="submission" date="2019-04" db="EMBL/GenBank/DDBJ databases">
        <authorList>
            <person name="Li J."/>
        </authorList>
    </citation>
    <scope>NUCLEOTIDE SEQUENCE [LARGE SCALE GENOMIC DNA]</scope>
    <source>
        <strain evidence="4 5">KCTC 42687</strain>
    </source>
</reference>
<dbReference type="AlphaFoldDB" id="A0A4U0R5Z1"/>
<feature type="region of interest" description="Disordered" evidence="3">
    <location>
        <begin position="40"/>
        <end position="66"/>
    </location>
</feature>
<sequence length="379" mass="40630">MTKSMFSTTKGRRRKTATPVAARMMAAFVRSALKAPALALKPARKTKASKPAAKAKAAPKPKASKPKVAAVTSSVAAPARPRLVVAPARASFRTLTHDCAFGQRRYKIYVPASAGSSADPLPVLVMLHGCGQTPDDFAKGTRMNALAEEFRMLVVYPAQSREAHPKRCWNWFQPGDQHRGAGEPALLASLTREVLDQYPADPARVYVAGLSAGGSAALVLAQAYPELFAAVGVHSGLPVGAAQGKTFALTAMGQGSPGIPSLHPMPTIIFHGSKDHVVNARNGRFVAIRALEPYAALRETQQKRQVPKGRSYVRTTHRVGQGRAFVEHWLIEGSGHAWSGGSPAGRFTDPSGPDASRELVRFLLRHKTTLRTRRMTVAA</sequence>
<comment type="caution">
    <text evidence="4">The sequence shown here is derived from an EMBL/GenBank/DDBJ whole genome shotgun (WGS) entry which is preliminary data.</text>
</comment>
<dbReference type="Proteomes" id="UP000309747">
    <property type="component" value="Unassembled WGS sequence"/>
</dbReference>
<keyword evidence="2" id="KW-0378">Hydrolase</keyword>
<evidence type="ECO:0000256" key="3">
    <source>
        <dbReference type="SAM" id="MobiDB-lite"/>
    </source>
</evidence>
<dbReference type="SUPFAM" id="SSF53474">
    <property type="entry name" value="alpha/beta-Hydrolases"/>
    <property type="match status" value="1"/>
</dbReference>
<accession>A0A4U0R5Z1</accession>
<proteinExistence type="predicted"/>
<evidence type="ECO:0000256" key="1">
    <source>
        <dbReference type="ARBA" id="ARBA00022729"/>
    </source>
</evidence>
<dbReference type="NCBIfam" id="TIGR01840">
    <property type="entry name" value="esterase_phb"/>
    <property type="match status" value="1"/>
</dbReference>
<gene>
    <name evidence="4" type="ORF">FA743_15620</name>
</gene>
<organism evidence="4 5">
    <name type="scientific">Paracoccus gahaiensis</name>
    <dbReference type="NCBI Taxonomy" id="1706839"/>
    <lineage>
        <taxon>Bacteria</taxon>
        <taxon>Pseudomonadati</taxon>
        <taxon>Pseudomonadota</taxon>
        <taxon>Alphaproteobacteria</taxon>
        <taxon>Rhodobacterales</taxon>
        <taxon>Paracoccaceae</taxon>
        <taxon>Paracoccus</taxon>
    </lineage>
</organism>
<dbReference type="EMBL" id="SUNI01000017">
    <property type="protein sequence ID" value="TJZ90349.1"/>
    <property type="molecule type" value="Genomic_DNA"/>
</dbReference>
<dbReference type="PANTHER" id="PTHR43037">
    <property type="entry name" value="UNNAMED PRODUCT-RELATED"/>
    <property type="match status" value="1"/>
</dbReference>